<organism evidence="2">
    <name type="scientific">marine sediment metagenome</name>
    <dbReference type="NCBI Taxonomy" id="412755"/>
    <lineage>
        <taxon>unclassified sequences</taxon>
        <taxon>metagenomes</taxon>
        <taxon>ecological metagenomes</taxon>
    </lineage>
</organism>
<gene>
    <name evidence="2" type="ORF">LCGC14_0884670</name>
</gene>
<reference evidence="2" key="1">
    <citation type="journal article" date="2015" name="Nature">
        <title>Complex archaea that bridge the gap between prokaryotes and eukaryotes.</title>
        <authorList>
            <person name="Spang A."/>
            <person name="Saw J.H."/>
            <person name="Jorgensen S.L."/>
            <person name="Zaremba-Niedzwiedzka K."/>
            <person name="Martijn J."/>
            <person name="Lind A.E."/>
            <person name="van Eijk R."/>
            <person name="Schleper C."/>
            <person name="Guy L."/>
            <person name="Ettema T.J."/>
        </authorList>
    </citation>
    <scope>NUCLEOTIDE SEQUENCE</scope>
</reference>
<comment type="caution">
    <text evidence="2">The sequence shown here is derived from an EMBL/GenBank/DDBJ whole genome shotgun (WGS) entry which is preliminary data.</text>
</comment>
<accession>A0A0F9P0X1</accession>
<name>A0A0F9P0X1_9ZZZZ</name>
<dbReference type="EMBL" id="LAZR01002802">
    <property type="protein sequence ID" value="KKN25435.1"/>
    <property type="molecule type" value="Genomic_DNA"/>
</dbReference>
<protein>
    <submittedName>
        <fullName evidence="2">Uncharacterized protein</fullName>
    </submittedName>
</protein>
<proteinExistence type="predicted"/>
<evidence type="ECO:0000256" key="1">
    <source>
        <dbReference type="SAM" id="Phobius"/>
    </source>
</evidence>
<evidence type="ECO:0000313" key="2">
    <source>
        <dbReference type="EMBL" id="KKN25435.1"/>
    </source>
</evidence>
<feature type="transmembrane region" description="Helical" evidence="1">
    <location>
        <begin position="12"/>
        <end position="37"/>
    </location>
</feature>
<keyword evidence="1" id="KW-0472">Membrane</keyword>
<dbReference type="AlphaFoldDB" id="A0A0F9P0X1"/>
<keyword evidence="1" id="KW-1133">Transmembrane helix</keyword>
<sequence>MMEDKKENSQKWVRGITYLWAFPMGFIIILAMLFHLFG</sequence>
<keyword evidence="1" id="KW-0812">Transmembrane</keyword>